<dbReference type="OrthoDB" id="9768177at2"/>
<dbReference type="RefSeq" id="WP_116541433.1">
    <property type="nucleotide sequence ID" value="NZ_QEKI01000001.1"/>
</dbReference>
<dbReference type="SUPFAM" id="SSF49464">
    <property type="entry name" value="Carboxypeptidase regulatory domain-like"/>
    <property type="match status" value="1"/>
</dbReference>
<comment type="subcellular location">
    <subcellularLocation>
        <location evidence="1 7">Cell outer membrane</location>
        <topology evidence="1 7">Multi-pass membrane protein</topology>
    </subcellularLocation>
</comment>
<dbReference type="SUPFAM" id="SSF56935">
    <property type="entry name" value="Porins"/>
    <property type="match status" value="1"/>
</dbReference>
<protein>
    <submittedName>
        <fullName evidence="10">TonB-linked SusC/RagA family outer membrane protein</fullName>
    </submittedName>
</protein>
<evidence type="ECO:0000256" key="3">
    <source>
        <dbReference type="ARBA" id="ARBA00022452"/>
    </source>
</evidence>
<keyword evidence="3 7" id="KW-1134">Transmembrane beta strand</keyword>
<dbReference type="Gene3D" id="2.60.40.1120">
    <property type="entry name" value="Carboxypeptidase-like, regulatory domain"/>
    <property type="match status" value="1"/>
</dbReference>
<comment type="similarity">
    <text evidence="7">Belongs to the TonB-dependent receptor family.</text>
</comment>
<feature type="signal peptide" evidence="8">
    <location>
        <begin position="1"/>
        <end position="24"/>
    </location>
</feature>
<dbReference type="InterPro" id="IPR008969">
    <property type="entry name" value="CarboxyPept-like_regulatory"/>
</dbReference>
<keyword evidence="8" id="KW-0732">Signal</keyword>
<keyword evidence="4 7" id="KW-0812">Transmembrane</keyword>
<evidence type="ECO:0000256" key="8">
    <source>
        <dbReference type="SAM" id="SignalP"/>
    </source>
</evidence>
<dbReference type="InterPro" id="IPR037066">
    <property type="entry name" value="Plug_dom_sf"/>
</dbReference>
<dbReference type="NCBIfam" id="TIGR04057">
    <property type="entry name" value="SusC_RagA_signa"/>
    <property type="match status" value="1"/>
</dbReference>
<keyword evidence="2 7" id="KW-0813">Transport</keyword>
<accession>A0A2U1B587</accession>
<name>A0A2U1B587_9BACT</name>
<dbReference type="PROSITE" id="PS52016">
    <property type="entry name" value="TONB_DEPENDENT_REC_3"/>
    <property type="match status" value="1"/>
</dbReference>
<sequence>MKNLFTKQFVLCMLLSLLTGLAYAQQKRTISGTVKDEKGAPIPFASVQVKGTTTGSTTDMEGAFTIAVDGTGTVLRVNSLGFNPKEVTVGEGNSIQVVLESSSKALGEVVVTALGIEREKKSLGYAVQEVKGESLVEAREANLANALTGKVAGLQITRSSNGPAGSSKIVLRGNNSLVGDNQPLIVVDGIPIDNFTGRNNNDYWNPGLDMGNGLADINAEDIESISVLKGPSAAALYGSRAGNGVILITTKSGRPQEGLGITISSTLGYDEIFTYPELQNSFGQGSEGSFDPQSGLSWGPRAEGQSVVNWNGENVPLRTNDNIENFFRKGLHSSQNISFQQQFNSTSVYTSFNRFDNEGVAPGVKLSRTNLMARAITTFGKSDRWTTDTKVQYTQSDARNRPIGGNNPNNSFGTLFMLPRSIDVRDFNPPVDVEGKMTWYGTGSQMNPYWNSRYNLNQDVRDRFIMNGSVKYDFTNWLSAEVKGGADLHSTNSESKLYGGSPQTPSGRYGLGKQNFSETNFSSLITARQDNVIGRLGGMVTLGGNLMAQKFSSLSGNAGELEVPNLFSINNSISNPTIGQDLREHKINSVYGSVQFNWDGYLFLDATFRNDWSSTLSKANRSFFYPSVSASYVFTDMLETTGATVPTWLSLGKLRASYAEVGNSLGPYELYNTYWIGKDPNNHTTAGRNSVLYNENLRSELIKAYEAGLEVRFFDNRIGFDVAWYKSNATRQLINLPMDPLSGYSSRKINAGDIQNKGVELMVDADIFRNPSGFNWNISGNFARNRNTIEDLYEDIELYQLGGFDNVRVYAEVGGKYGEIYGSTFRRVDEPESPYHGQLLLTNDGLPAVGEQGVKLGNQQADALVGVTNTLRYKNLGLSFQVDARIGGEIFSATLADMQQNGTGASTVRNGGRESFVVEGVIENPTTGAYEVNTTQVTPQNYWNAVAGVGNLGITEANLYDATNVRLRNVQLNYALPGGLLSKTPLQRARVGVTATNVWLISSHMKGLDPESVFATGTNATGFENASMPTTRSILFNLTLGF</sequence>
<dbReference type="NCBIfam" id="TIGR04056">
    <property type="entry name" value="OMP_RagA_SusC"/>
    <property type="match status" value="1"/>
</dbReference>
<comment type="caution">
    <text evidence="10">The sequence shown here is derived from an EMBL/GenBank/DDBJ whole genome shotgun (WGS) entry which is preliminary data.</text>
</comment>
<feature type="domain" description="TonB-dependent receptor plug" evidence="9">
    <location>
        <begin position="120"/>
        <end position="245"/>
    </location>
</feature>
<dbReference type="InterPro" id="IPR023997">
    <property type="entry name" value="TonB-dep_OMP_SusC/RagA_CS"/>
</dbReference>
<dbReference type="InterPro" id="IPR039426">
    <property type="entry name" value="TonB-dep_rcpt-like"/>
</dbReference>
<dbReference type="Proteomes" id="UP000245466">
    <property type="component" value="Unassembled WGS sequence"/>
</dbReference>
<dbReference type="Pfam" id="PF07715">
    <property type="entry name" value="Plug"/>
    <property type="match status" value="1"/>
</dbReference>
<evidence type="ECO:0000256" key="7">
    <source>
        <dbReference type="PROSITE-ProRule" id="PRU01360"/>
    </source>
</evidence>
<evidence type="ECO:0000256" key="2">
    <source>
        <dbReference type="ARBA" id="ARBA00022448"/>
    </source>
</evidence>
<evidence type="ECO:0000256" key="4">
    <source>
        <dbReference type="ARBA" id="ARBA00022692"/>
    </source>
</evidence>
<keyword evidence="11" id="KW-1185">Reference proteome</keyword>
<dbReference type="AlphaFoldDB" id="A0A2U1B587"/>
<evidence type="ECO:0000256" key="6">
    <source>
        <dbReference type="ARBA" id="ARBA00023237"/>
    </source>
</evidence>
<dbReference type="InterPro" id="IPR023996">
    <property type="entry name" value="TonB-dep_OMP_SusC/RagA"/>
</dbReference>
<dbReference type="EMBL" id="QEKI01000001">
    <property type="protein sequence ID" value="PVY43761.1"/>
    <property type="molecule type" value="Genomic_DNA"/>
</dbReference>
<dbReference type="Gene3D" id="2.40.170.20">
    <property type="entry name" value="TonB-dependent receptor, beta-barrel domain"/>
    <property type="match status" value="1"/>
</dbReference>
<proteinExistence type="inferred from homology"/>
<gene>
    <name evidence="10" type="ORF">C8E01_101117</name>
</gene>
<keyword evidence="6 7" id="KW-0998">Cell outer membrane</keyword>
<reference evidence="10 11" key="1">
    <citation type="submission" date="2018-04" db="EMBL/GenBank/DDBJ databases">
        <title>Genomic Encyclopedia of Type Strains, Phase IV (KMG-IV): sequencing the most valuable type-strain genomes for metagenomic binning, comparative biology and taxonomic classification.</title>
        <authorList>
            <person name="Goeker M."/>
        </authorList>
    </citation>
    <scope>NUCLEOTIDE SEQUENCE [LARGE SCALE GENOMIC DNA]</scope>
    <source>
        <strain evidence="10 11">DSM 100231</strain>
    </source>
</reference>
<feature type="chain" id="PRO_5015732255" evidence="8">
    <location>
        <begin position="25"/>
        <end position="1042"/>
    </location>
</feature>
<evidence type="ECO:0000256" key="5">
    <source>
        <dbReference type="ARBA" id="ARBA00023136"/>
    </source>
</evidence>
<evidence type="ECO:0000313" key="11">
    <source>
        <dbReference type="Proteomes" id="UP000245466"/>
    </source>
</evidence>
<keyword evidence="5 7" id="KW-0472">Membrane</keyword>
<evidence type="ECO:0000313" key="10">
    <source>
        <dbReference type="EMBL" id="PVY43761.1"/>
    </source>
</evidence>
<organism evidence="10 11">
    <name type="scientific">Pontibacter virosus</name>
    <dbReference type="NCBI Taxonomy" id="1765052"/>
    <lineage>
        <taxon>Bacteria</taxon>
        <taxon>Pseudomonadati</taxon>
        <taxon>Bacteroidota</taxon>
        <taxon>Cytophagia</taxon>
        <taxon>Cytophagales</taxon>
        <taxon>Hymenobacteraceae</taxon>
        <taxon>Pontibacter</taxon>
    </lineage>
</organism>
<evidence type="ECO:0000256" key="1">
    <source>
        <dbReference type="ARBA" id="ARBA00004571"/>
    </source>
</evidence>
<dbReference type="Gene3D" id="2.170.130.10">
    <property type="entry name" value="TonB-dependent receptor, plug domain"/>
    <property type="match status" value="1"/>
</dbReference>
<dbReference type="InterPro" id="IPR036942">
    <property type="entry name" value="Beta-barrel_TonB_sf"/>
</dbReference>
<dbReference type="InterPro" id="IPR012910">
    <property type="entry name" value="Plug_dom"/>
</dbReference>
<dbReference type="Pfam" id="PF13715">
    <property type="entry name" value="CarbopepD_reg_2"/>
    <property type="match status" value="1"/>
</dbReference>
<dbReference type="GO" id="GO:0009279">
    <property type="term" value="C:cell outer membrane"/>
    <property type="evidence" value="ECO:0007669"/>
    <property type="project" value="UniProtKB-SubCell"/>
</dbReference>
<evidence type="ECO:0000259" key="9">
    <source>
        <dbReference type="Pfam" id="PF07715"/>
    </source>
</evidence>